<name>A0A9E7UBH1_9EURY</name>
<keyword evidence="8" id="KW-1185">Reference proteome</keyword>
<dbReference type="GO" id="GO:0016787">
    <property type="term" value="F:hydrolase activity"/>
    <property type="evidence" value="ECO:0007669"/>
    <property type="project" value="UniProtKB-KW"/>
</dbReference>
<dbReference type="PANTHER" id="PTHR42978:SF2">
    <property type="entry name" value="102 KBASES UNSTABLE REGION: FROM 1 TO 119443"/>
    <property type="match status" value="1"/>
</dbReference>
<dbReference type="AlphaFoldDB" id="A0A9E7UBH1"/>
<sequence length="262" mass="28897">MPANSVHAFNTATWSLDNSFLVQLTSPGEAYDAVCPFYLIDHPEGVALVDTGISHDMLDDPEEYGSGAGFMEAFLPAIEYDASMHPRAHLADAGYSPGDVDYVVMSHLHSDHAGHLDVFPDAEFVVQQSELRYCWWPAPVQEVFYLDGDFSMLRSNHYDVTVVEGEYDVFGDGSVVTVPTPGHTPGHQSVQVELGDQTVILGIDVAHQQDGLDREHTASFNDDLGQSLTSMRELKARAKREDADLYVTHDNDHIEAFEGGLR</sequence>
<dbReference type="GO" id="GO:0046872">
    <property type="term" value="F:metal ion binding"/>
    <property type="evidence" value="ECO:0007669"/>
    <property type="project" value="UniProtKB-KW"/>
</dbReference>
<proteinExistence type="inferred from homology"/>
<accession>A0A9E7UBH1</accession>
<feature type="domain" description="Metallo-beta-lactamase" evidence="6">
    <location>
        <begin position="34"/>
        <end position="249"/>
    </location>
</feature>
<evidence type="ECO:0000256" key="1">
    <source>
        <dbReference type="ARBA" id="ARBA00001947"/>
    </source>
</evidence>
<organism evidence="7 8">
    <name type="scientific">Salinirubellus salinus</name>
    <dbReference type="NCBI Taxonomy" id="1364945"/>
    <lineage>
        <taxon>Archaea</taxon>
        <taxon>Methanobacteriati</taxon>
        <taxon>Methanobacteriota</taxon>
        <taxon>Stenosarchaea group</taxon>
        <taxon>Halobacteria</taxon>
        <taxon>Halobacteriales</taxon>
        <taxon>Natronomonadaceae</taxon>
        <taxon>Salinirubellus</taxon>
    </lineage>
</organism>
<dbReference type="GeneID" id="74941191"/>
<comment type="cofactor">
    <cofactor evidence="1">
        <name>Zn(2+)</name>
        <dbReference type="ChEBI" id="CHEBI:29105"/>
    </cofactor>
</comment>
<dbReference type="InterPro" id="IPR036866">
    <property type="entry name" value="RibonucZ/Hydroxyglut_hydro"/>
</dbReference>
<dbReference type="Pfam" id="PF00753">
    <property type="entry name" value="Lactamase_B"/>
    <property type="match status" value="1"/>
</dbReference>
<dbReference type="SMART" id="SM00849">
    <property type="entry name" value="Lactamase_B"/>
    <property type="match status" value="1"/>
</dbReference>
<dbReference type="RefSeq" id="WP_260594149.1">
    <property type="nucleotide sequence ID" value="NZ_CP104003.1"/>
</dbReference>
<evidence type="ECO:0000313" key="8">
    <source>
        <dbReference type="Proteomes" id="UP001057580"/>
    </source>
</evidence>
<dbReference type="KEGG" id="ssai:N0B31_02175"/>
<comment type="similarity">
    <text evidence="2">Belongs to the metallo-beta-lactamase superfamily.</text>
</comment>
<dbReference type="PANTHER" id="PTHR42978">
    <property type="entry name" value="QUORUM-QUENCHING LACTONASE YTNP-RELATED-RELATED"/>
    <property type="match status" value="1"/>
</dbReference>
<dbReference type="EMBL" id="CP104003">
    <property type="protein sequence ID" value="UWM55097.1"/>
    <property type="molecule type" value="Genomic_DNA"/>
</dbReference>
<dbReference type="InterPro" id="IPR051013">
    <property type="entry name" value="MBL_superfamily_lactonases"/>
</dbReference>
<evidence type="ECO:0000259" key="6">
    <source>
        <dbReference type="SMART" id="SM00849"/>
    </source>
</evidence>
<dbReference type="SUPFAM" id="SSF56281">
    <property type="entry name" value="Metallo-hydrolase/oxidoreductase"/>
    <property type="match status" value="1"/>
</dbReference>
<keyword evidence="3" id="KW-0479">Metal-binding</keyword>
<reference evidence="7" key="1">
    <citation type="submission" date="2022-09" db="EMBL/GenBank/DDBJ databases">
        <title>Diverse halophilic archaea isolated from saline environments.</title>
        <authorList>
            <person name="Cui H.-L."/>
        </authorList>
    </citation>
    <scope>NUCLEOTIDE SEQUENCE</scope>
    <source>
        <strain evidence="7">ZS-35-S2</strain>
    </source>
</reference>
<keyword evidence="4" id="KW-0378">Hydrolase</keyword>
<evidence type="ECO:0000313" key="7">
    <source>
        <dbReference type="EMBL" id="UWM55097.1"/>
    </source>
</evidence>
<dbReference type="InterPro" id="IPR001279">
    <property type="entry name" value="Metallo-B-lactamas"/>
</dbReference>
<evidence type="ECO:0000256" key="5">
    <source>
        <dbReference type="ARBA" id="ARBA00022833"/>
    </source>
</evidence>
<evidence type="ECO:0000256" key="3">
    <source>
        <dbReference type="ARBA" id="ARBA00022723"/>
    </source>
</evidence>
<keyword evidence="5" id="KW-0862">Zinc</keyword>
<protein>
    <submittedName>
        <fullName evidence="7">N-acyl homoserine lactonase family protein</fullName>
    </submittedName>
</protein>
<gene>
    <name evidence="7" type="ORF">N0B31_02175</name>
</gene>
<dbReference type="Proteomes" id="UP001057580">
    <property type="component" value="Chromosome"/>
</dbReference>
<evidence type="ECO:0000256" key="4">
    <source>
        <dbReference type="ARBA" id="ARBA00022801"/>
    </source>
</evidence>
<dbReference type="CDD" id="cd07729">
    <property type="entry name" value="AHL_lactonase_MBL-fold"/>
    <property type="match status" value="1"/>
</dbReference>
<dbReference type="Gene3D" id="3.60.15.10">
    <property type="entry name" value="Ribonuclease Z/Hydroxyacylglutathione hydrolase-like"/>
    <property type="match status" value="1"/>
</dbReference>
<evidence type="ECO:0000256" key="2">
    <source>
        <dbReference type="ARBA" id="ARBA00007749"/>
    </source>
</evidence>